<gene>
    <name evidence="3" type="ORF">GCM10009020_24750</name>
</gene>
<protein>
    <recommendedName>
        <fullName evidence="5">High-affinity nickel-transport protein</fullName>
    </recommendedName>
</protein>
<evidence type="ECO:0000256" key="1">
    <source>
        <dbReference type="SAM" id="MobiDB-lite"/>
    </source>
</evidence>
<sequence length="236" mass="25015">MVESLGVFVGASVLGLVHGVLPDHGWPVAAMWALDQRNKWLYGALSGGILGIGHLVSSIAVVVAFFWAQSALGLTDLGWLDYVAGGLLIALGVREYVHGHSHDHGADAHSHDHDADAHSHDHGDDNDHTGEHDHDRGADGVDERGLWGIVAFSFALGFAHNEEIEILALCTGSTACLELMTVYALSVLAAVVAMTLLLVAGFERYESRLQDHEDTISAITATVLVAMGLGFVLGVL</sequence>
<keyword evidence="2" id="KW-1133">Transmembrane helix</keyword>
<feature type="transmembrane region" description="Helical" evidence="2">
    <location>
        <begin position="182"/>
        <end position="203"/>
    </location>
</feature>
<dbReference type="RefSeq" id="WP_343774347.1">
    <property type="nucleotide sequence ID" value="NZ_BAAADV010000005.1"/>
</dbReference>
<proteinExistence type="predicted"/>
<evidence type="ECO:0000256" key="2">
    <source>
        <dbReference type="SAM" id="Phobius"/>
    </source>
</evidence>
<organism evidence="3 4">
    <name type="scientific">Natronoarchaeum mannanilyticum</name>
    <dbReference type="NCBI Taxonomy" id="926360"/>
    <lineage>
        <taxon>Archaea</taxon>
        <taxon>Methanobacteriati</taxon>
        <taxon>Methanobacteriota</taxon>
        <taxon>Stenosarchaea group</taxon>
        <taxon>Halobacteria</taxon>
        <taxon>Halobacteriales</taxon>
        <taxon>Natronoarchaeaceae</taxon>
    </lineage>
</organism>
<feature type="transmembrane region" description="Helical" evidence="2">
    <location>
        <begin position="215"/>
        <end position="235"/>
    </location>
</feature>
<feature type="region of interest" description="Disordered" evidence="1">
    <location>
        <begin position="102"/>
        <end position="137"/>
    </location>
</feature>
<keyword evidence="2" id="KW-0472">Membrane</keyword>
<evidence type="ECO:0008006" key="5">
    <source>
        <dbReference type="Google" id="ProtNLM"/>
    </source>
</evidence>
<feature type="transmembrane region" description="Helical" evidence="2">
    <location>
        <begin position="43"/>
        <end position="67"/>
    </location>
</feature>
<keyword evidence="4" id="KW-1185">Reference proteome</keyword>
<reference evidence="3 4" key="1">
    <citation type="journal article" date="2019" name="Int. J. Syst. Evol. Microbiol.">
        <title>The Global Catalogue of Microorganisms (GCM) 10K type strain sequencing project: providing services to taxonomists for standard genome sequencing and annotation.</title>
        <authorList>
            <consortium name="The Broad Institute Genomics Platform"/>
            <consortium name="The Broad Institute Genome Sequencing Center for Infectious Disease"/>
            <person name="Wu L."/>
            <person name="Ma J."/>
        </authorList>
    </citation>
    <scope>NUCLEOTIDE SEQUENCE [LARGE SCALE GENOMIC DNA]</scope>
    <source>
        <strain evidence="3 4">JCM 16328</strain>
    </source>
</reference>
<keyword evidence="2" id="KW-0812">Transmembrane</keyword>
<evidence type="ECO:0000313" key="4">
    <source>
        <dbReference type="Proteomes" id="UP001500420"/>
    </source>
</evidence>
<dbReference type="AlphaFoldDB" id="A0AAV3TBV9"/>
<evidence type="ECO:0000313" key="3">
    <source>
        <dbReference type="EMBL" id="GAA0676028.1"/>
    </source>
</evidence>
<comment type="caution">
    <text evidence="3">The sequence shown here is derived from an EMBL/GenBank/DDBJ whole genome shotgun (WGS) entry which is preliminary data.</text>
</comment>
<dbReference type="Proteomes" id="UP001500420">
    <property type="component" value="Unassembled WGS sequence"/>
</dbReference>
<accession>A0AAV3TBV9</accession>
<name>A0AAV3TBV9_9EURY</name>
<dbReference type="EMBL" id="BAAADV010000005">
    <property type="protein sequence ID" value="GAA0676028.1"/>
    <property type="molecule type" value="Genomic_DNA"/>
</dbReference>